<comment type="similarity">
    <text evidence="1">Belongs to the aldehyde dehydrogenase family.</text>
</comment>
<feature type="domain" description="Aldehyde dehydrogenase" evidence="3">
    <location>
        <begin position="2"/>
        <end position="268"/>
    </location>
</feature>
<evidence type="ECO:0000259" key="3">
    <source>
        <dbReference type="Pfam" id="PF00171"/>
    </source>
</evidence>
<evidence type="ECO:0000313" key="4">
    <source>
        <dbReference type="EMBL" id="CAB4907273.1"/>
    </source>
</evidence>
<dbReference type="InterPro" id="IPR029510">
    <property type="entry name" value="Ald_DH_CS_GLU"/>
</dbReference>
<dbReference type="FunFam" id="3.40.309.10:FF:000012">
    <property type="entry name" value="Betaine aldehyde dehydrogenase"/>
    <property type="match status" value="1"/>
</dbReference>
<name>A0A6J7GSP5_9ZZZZ</name>
<dbReference type="FunFam" id="3.40.605.10:FF:000026">
    <property type="entry name" value="Aldehyde dehydrogenase, putative"/>
    <property type="match status" value="1"/>
</dbReference>
<dbReference type="InterPro" id="IPR016163">
    <property type="entry name" value="Ald_DH_C"/>
</dbReference>
<proteinExistence type="inferred from homology"/>
<dbReference type="InterPro" id="IPR016162">
    <property type="entry name" value="Ald_DH_N"/>
</dbReference>
<accession>A0A6J7GSP5</accession>
<organism evidence="4">
    <name type="scientific">freshwater metagenome</name>
    <dbReference type="NCBI Taxonomy" id="449393"/>
    <lineage>
        <taxon>unclassified sequences</taxon>
        <taxon>metagenomes</taxon>
        <taxon>ecological metagenomes</taxon>
    </lineage>
</organism>
<evidence type="ECO:0000256" key="1">
    <source>
        <dbReference type="ARBA" id="ARBA00009986"/>
    </source>
</evidence>
<dbReference type="EMBL" id="CAFBMB010000124">
    <property type="protein sequence ID" value="CAB4907273.1"/>
    <property type="molecule type" value="Genomic_DNA"/>
</dbReference>
<dbReference type="SUPFAM" id="SSF53720">
    <property type="entry name" value="ALDH-like"/>
    <property type="match status" value="1"/>
</dbReference>
<dbReference type="GO" id="GO:0016620">
    <property type="term" value="F:oxidoreductase activity, acting on the aldehyde or oxo group of donors, NAD or NADP as acceptor"/>
    <property type="evidence" value="ECO:0007669"/>
    <property type="project" value="InterPro"/>
</dbReference>
<gene>
    <name evidence="4" type="ORF">UFOPK3516_01276</name>
</gene>
<dbReference type="InterPro" id="IPR016161">
    <property type="entry name" value="Ald_DH/histidinol_DH"/>
</dbReference>
<sequence>MTGVGHQAGTALVEHPQVRKVAFTGSLRAGREIGKIAAARILPLTLELGGKSANIVFDDADIDKAVAGALRAFTANAGQTCTAGTRLLVQRSIHDEFVSRLVELAKGIVPGASLGPMTTVAQREKVHEYFLIAQQDGATAALGGVPVTDEALAQGNFVTPTIYVGVSNHMRIAREEVFGPVLSVIAFESEDEAVAIANDSEYGLASGVWTKDISRAHRVAAQIEAGQVYVNTWMGPIVETPFGGVKMSGYGREKGLEALHHYTQVKSITVEL</sequence>
<dbReference type="InterPro" id="IPR015590">
    <property type="entry name" value="Aldehyde_DH_dom"/>
</dbReference>
<dbReference type="Pfam" id="PF00171">
    <property type="entry name" value="Aldedh"/>
    <property type="match status" value="1"/>
</dbReference>
<dbReference type="Gene3D" id="3.40.309.10">
    <property type="entry name" value="Aldehyde Dehydrogenase, Chain A, domain 2"/>
    <property type="match status" value="1"/>
</dbReference>
<reference evidence="4" key="1">
    <citation type="submission" date="2020-05" db="EMBL/GenBank/DDBJ databases">
        <authorList>
            <person name="Chiriac C."/>
            <person name="Salcher M."/>
            <person name="Ghai R."/>
            <person name="Kavagutti S V."/>
        </authorList>
    </citation>
    <scope>NUCLEOTIDE SEQUENCE</scope>
</reference>
<dbReference type="Gene3D" id="3.40.605.10">
    <property type="entry name" value="Aldehyde Dehydrogenase, Chain A, domain 1"/>
    <property type="match status" value="1"/>
</dbReference>
<dbReference type="PANTHER" id="PTHR11699">
    <property type="entry name" value="ALDEHYDE DEHYDROGENASE-RELATED"/>
    <property type="match status" value="1"/>
</dbReference>
<dbReference type="AlphaFoldDB" id="A0A6J7GSP5"/>
<dbReference type="PROSITE" id="PS00687">
    <property type="entry name" value="ALDEHYDE_DEHYDR_GLU"/>
    <property type="match status" value="1"/>
</dbReference>
<protein>
    <submittedName>
        <fullName evidence="4">Unannotated protein</fullName>
    </submittedName>
</protein>
<evidence type="ECO:0000256" key="2">
    <source>
        <dbReference type="ARBA" id="ARBA00023002"/>
    </source>
</evidence>
<keyword evidence="2" id="KW-0560">Oxidoreductase</keyword>